<dbReference type="GO" id="GO:0008964">
    <property type="term" value="F:phosphoenolpyruvate carboxylase activity"/>
    <property type="evidence" value="ECO:0007669"/>
    <property type="project" value="InterPro"/>
</dbReference>
<dbReference type="EMBL" id="CP000383">
    <property type="protein sequence ID" value="ABG60103.1"/>
    <property type="molecule type" value="Genomic_DNA"/>
</dbReference>
<dbReference type="PROSITE" id="PS00393">
    <property type="entry name" value="PEPCASE_2"/>
    <property type="match status" value="1"/>
</dbReference>
<dbReference type="Gene3D" id="1.20.1440.90">
    <property type="entry name" value="Phosphoenolpyruvate/pyruvate domain"/>
    <property type="match status" value="1"/>
</dbReference>
<dbReference type="RefSeq" id="WP_011586213.1">
    <property type="nucleotide sequence ID" value="NC_008255.1"/>
</dbReference>
<evidence type="ECO:0000256" key="3">
    <source>
        <dbReference type="PROSITE-ProRule" id="PRU10112"/>
    </source>
</evidence>
<protein>
    <recommendedName>
        <fullName evidence="2">Phosphoenolpyruvate carboxylase</fullName>
    </recommendedName>
</protein>
<dbReference type="GO" id="GO:0006099">
    <property type="term" value="P:tricarboxylic acid cycle"/>
    <property type="evidence" value="ECO:0007669"/>
    <property type="project" value="InterPro"/>
</dbReference>
<accession>A0A6N4SUF9</accession>
<feature type="active site" evidence="3">
    <location>
        <position position="581"/>
    </location>
</feature>
<name>A0A6N4SUF9_CYTH3</name>
<sequence length="922" mass="106119">MSALTVTQDKLGKTYHNLEFLLNCFKEVLIENGEEELARYIPWINKKGKASPDTITEKHIQVYSIAFQLLNMAEENGAVKLRRKHESEKSLSSVNGLWGKSLLMLKQKKITPEQIAEELCNVRIEPVLTAHPTEAKRTIVLEHHRQLYLLFLRWEDSTYTELEKSEIRREIKLTLDRLWRTGEIYLEKPDLSSERSNVLHYLTTVFPEVVSILDRRLGMAWEQMGFDPELIITYTKLPKISFGNWVGGDRDGHPLVTSEVTRETLELFRLNAFILMHRHLEKLEKNLSFTCLFKETIKPLQKRINELVEETGTQELLEKESNNREIFRFYIELLIMKLPLEENKGDGLRLNEKTYSYNESQKLIEDLVILRDALLAFGARAIAYNDVRDMVRLVQTFGFHLAHLDIRQNSKFHDNAISQLMNAASMDGDRFLTLNEEERCKFINKELLSLRPFSYPNTTLGPEAEAVTSCLRVVAEHVEKYGTKALGSLIVSMTRSTSDLLLVYLLAREAGLLIKTEKGIVCKLPVVPLFETIEDLQGSPHILSKFLEHPITKNSLEYHRTCTGEKEKVQQVMIGYSDSNKDGGILASQSNLSNTQLKLVDVGKKYGARIRFFHGKGGSISRGAGPTQWFIKTLPHNTIQGDMRLTEQGETISQKYANKINAAFNLELLEAGTAGYTILHKYTKHKKNRFDKHLDYLAEKSKEFYTNLITDKNFITFFGQATPIDVIEQSKIGSRPARRSGKRTLADLRAIPWVFSWAQSRFNITSWYGVGNALETFYKEQPEEFEYLKKMASSDTIIRYIFTNVDTSLAATDEKIFRSYATLVEDEEVRAEILDMIVKEYNKTKKMLALLFDNPFEVRRSFHHYSNVLRAEALNDLHYDQIELLRKWRKMNTQPQSEKANKILTELLLTVNAIAGALRNTG</sequence>
<gene>
    <name evidence="4" type="primary">ppc</name>
    <name evidence="4" type="ordered locus">CHU_2855</name>
</gene>
<dbReference type="Proteomes" id="UP000001822">
    <property type="component" value="Chromosome"/>
</dbReference>
<evidence type="ECO:0000256" key="2">
    <source>
        <dbReference type="ARBA" id="ARBA00022419"/>
    </source>
</evidence>
<reference evidence="4 5" key="1">
    <citation type="journal article" date="2007" name="Appl. Environ. Microbiol.">
        <title>Genome sequence of the cellulolytic gliding bacterium Cytophaga hutchinsonii.</title>
        <authorList>
            <person name="Xie G."/>
            <person name="Bruce D.C."/>
            <person name="Challacombe J.F."/>
            <person name="Chertkov O."/>
            <person name="Detter J.C."/>
            <person name="Gilna P."/>
            <person name="Han C.S."/>
            <person name="Lucas S."/>
            <person name="Misra M."/>
            <person name="Myers G.L."/>
            <person name="Richardson P."/>
            <person name="Tapia R."/>
            <person name="Thayer N."/>
            <person name="Thompson L.S."/>
            <person name="Brettin T.S."/>
            <person name="Henrissat B."/>
            <person name="Wilson D.B."/>
            <person name="McBride M.J."/>
        </authorList>
    </citation>
    <scope>NUCLEOTIDE SEQUENCE [LARGE SCALE GENOMIC DNA]</scope>
    <source>
        <strain evidence="5">ATCC 33406 / DSM 1761 / CIP 103989 / NBRC 15051 / NCIMB 9469 / D465</strain>
    </source>
</reference>
<evidence type="ECO:0000313" key="5">
    <source>
        <dbReference type="Proteomes" id="UP000001822"/>
    </source>
</evidence>
<dbReference type="PANTHER" id="PTHR30523">
    <property type="entry name" value="PHOSPHOENOLPYRUVATE CARBOXYLASE"/>
    <property type="match status" value="1"/>
</dbReference>
<dbReference type="InterPro" id="IPR015813">
    <property type="entry name" value="Pyrv/PenolPyrv_kinase-like_dom"/>
</dbReference>
<dbReference type="AlphaFoldDB" id="A0A6N4SUF9"/>
<dbReference type="Pfam" id="PF00311">
    <property type="entry name" value="PEPcase"/>
    <property type="match status" value="1"/>
</dbReference>
<dbReference type="GO" id="GO:0015977">
    <property type="term" value="P:carbon fixation"/>
    <property type="evidence" value="ECO:0007669"/>
    <property type="project" value="InterPro"/>
</dbReference>
<keyword evidence="4" id="KW-0456">Lyase</keyword>
<evidence type="ECO:0000313" key="4">
    <source>
        <dbReference type="EMBL" id="ABG60103.1"/>
    </source>
</evidence>
<organism evidence="4 5">
    <name type="scientific">Cytophaga hutchinsonii (strain ATCC 33406 / DSM 1761 / CIP 103989 / NBRC 15051 / NCIMB 9469 / D465)</name>
    <dbReference type="NCBI Taxonomy" id="269798"/>
    <lineage>
        <taxon>Bacteria</taxon>
        <taxon>Pseudomonadati</taxon>
        <taxon>Bacteroidota</taxon>
        <taxon>Cytophagia</taxon>
        <taxon>Cytophagales</taxon>
        <taxon>Cytophagaceae</taxon>
        <taxon>Cytophaga</taxon>
    </lineage>
</organism>
<comment type="function">
    <text evidence="1">Forms oxaloacetate, a four-carbon dicarboxylic acid source for the tricarboxylic acid cycle.</text>
</comment>
<dbReference type="GO" id="GO:0005829">
    <property type="term" value="C:cytosol"/>
    <property type="evidence" value="ECO:0007669"/>
    <property type="project" value="TreeGrafter"/>
</dbReference>
<dbReference type="OrthoDB" id="9768133at2"/>
<dbReference type="KEGG" id="chu:CHU_2855"/>
<dbReference type="InterPro" id="IPR021135">
    <property type="entry name" value="PEP_COase"/>
</dbReference>
<dbReference type="InterPro" id="IPR033129">
    <property type="entry name" value="PEPCASE_His_AS"/>
</dbReference>
<dbReference type="PANTHER" id="PTHR30523:SF32">
    <property type="entry name" value="PHOSPHOENOLPYRUVATE CARBOXYLASE"/>
    <property type="match status" value="1"/>
</dbReference>
<dbReference type="PRINTS" id="PR00150">
    <property type="entry name" value="PEPCARBXLASE"/>
</dbReference>
<proteinExistence type="predicted"/>
<keyword evidence="5" id="KW-1185">Reference proteome</keyword>
<dbReference type="SUPFAM" id="SSF51621">
    <property type="entry name" value="Phosphoenolpyruvate/pyruvate domain"/>
    <property type="match status" value="1"/>
</dbReference>
<evidence type="ECO:0000256" key="1">
    <source>
        <dbReference type="ARBA" id="ARBA00003670"/>
    </source>
</evidence>